<dbReference type="InterPro" id="IPR005901">
    <property type="entry name" value="GLPGLI"/>
</dbReference>
<evidence type="ECO:0000313" key="2">
    <source>
        <dbReference type="EMBL" id="RLZ12402.1"/>
    </source>
</evidence>
<organism evidence="2 3">
    <name type="scientific">Faecalibacter macacae</name>
    <dbReference type="NCBI Taxonomy" id="1859289"/>
    <lineage>
        <taxon>Bacteria</taxon>
        <taxon>Pseudomonadati</taxon>
        <taxon>Bacteroidota</taxon>
        <taxon>Flavobacteriia</taxon>
        <taxon>Flavobacteriales</taxon>
        <taxon>Weeksellaceae</taxon>
        <taxon>Faecalibacter</taxon>
    </lineage>
</organism>
<evidence type="ECO:0000256" key="1">
    <source>
        <dbReference type="SAM" id="SignalP"/>
    </source>
</evidence>
<keyword evidence="3" id="KW-1185">Reference proteome</keyword>
<evidence type="ECO:0000313" key="3">
    <source>
        <dbReference type="Proteomes" id="UP000275348"/>
    </source>
</evidence>
<feature type="signal peptide" evidence="1">
    <location>
        <begin position="1"/>
        <end position="17"/>
    </location>
</feature>
<dbReference type="AlphaFoldDB" id="A0A3L9MHS8"/>
<feature type="chain" id="PRO_5018230370" evidence="1">
    <location>
        <begin position="18"/>
        <end position="255"/>
    </location>
</feature>
<dbReference type="Proteomes" id="UP000275348">
    <property type="component" value="Unassembled WGS sequence"/>
</dbReference>
<sequence length="255" mass="30396">MKKLFYLLLVLTSFAQAQFYEITFETQVQTHYTEKGLKWFEEWEEDVNEREKTIEQNKNPPKQDFKFIYNSQFSKTEHQRKITNHQNPDEVTIFKIPMNVGFVTINDYEKKVYGFEVDVYGKKYLVKDDLKEIEFTDTGKTKELVGFEVFEAIGKFNEADVIIWYTKDIPYQYSPEIYKTIKGFILETHYKFKNEESEIINSWIAKDIKLLKSEPKIAFLRKGIEVKAVEVDAIYDEANRKRNEMFNQDSGIDKK</sequence>
<accession>A0A3L9MHS8</accession>
<dbReference type="EMBL" id="RDOJ01000002">
    <property type="protein sequence ID" value="RLZ12402.1"/>
    <property type="molecule type" value="Genomic_DNA"/>
</dbReference>
<comment type="caution">
    <text evidence="2">The sequence shown here is derived from an EMBL/GenBank/DDBJ whole genome shotgun (WGS) entry which is preliminary data.</text>
</comment>
<protein>
    <submittedName>
        <fullName evidence="2">GLPGLI family protein</fullName>
    </submittedName>
</protein>
<reference evidence="2 3" key="1">
    <citation type="submission" date="2018-10" db="EMBL/GenBank/DDBJ databases">
        <authorList>
            <person name="Chen X."/>
        </authorList>
    </citation>
    <scope>NUCLEOTIDE SEQUENCE [LARGE SCALE GENOMIC DNA]</scope>
    <source>
        <strain evidence="2 3">YIM 102668</strain>
    </source>
</reference>
<gene>
    <name evidence="2" type="ORF">EAH69_02530</name>
</gene>
<dbReference type="OrthoDB" id="1437557at2"/>
<dbReference type="RefSeq" id="WP_121933614.1">
    <property type="nucleotide sequence ID" value="NZ_RDOJ01000002.1"/>
</dbReference>
<proteinExistence type="predicted"/>
<dbReference type="NCBIfam" id="TIGR01200">
    <property type="entry name" value="GLPGLI"/>
    <property type="match status" value="1"/>
</dbReference>
<name>A0A3L9MHS8_9FLAO</name>
<keyword evidence="1" id="KW-0732">Signal</keyword>